<organism evidence="2 3">
    <name type="scientific">Aspergillus cavernicola</name>
    <dbReference type="NCBI Taxonomy" id="176166"/>
    <lineage>
        <taxon>Eukaryota</taxon>
        <taxon>Fungi</taxon>
        <taxon>Dikarya</taxon>
        <taxon>Ascomycota</taxon>
        <taxon>Pezizomycotina</taxon>
        <taxon>Eurotiomycetes</taxon>
        <taxon>Eurotiomycetidae</taxon>
        <taxon>Eurotiales</taxon>
        <taxon>Aspergillaceae</taxon>
        <taxon>Aspergillus</taxon>
        <taxon>Aspergillus subgen. Nidulantes</taxon>
    </lineage>
</organism>
<gene>
    <name evidence="2" type="ORF">BDW59DRAFT_32713</name>
</gene>
<evidence type="ECO:0000256" key="1">
    <source>
        <dbReference type="SAM" id="MobiDB-lite"/>
    </source>
</evidence>
<feature type="region of interest" description="Disordered" evidence="1">
    <location>
        <begin position="1"/>
        <end position="30"/>
    </location>
</feature>
<comment type="caution">
    <text evidence="2">The sequence shown here is derived from an EMBL/GenBank/DDBJ whole genome shotgun (WGS) entry which is preliminary data.</text>
</comment>
<keyword evidence="3" id="KW-1185">Reference proteome</keyword>
<proteinExistence type="predicted"/>
<accession>A0ABR4IPK6</accession>
<name>A0ABR4IPK6_9EURO</name>
<evidence type="ECO:0000313" key="2">
    <source>
        <dbReference type="EMBL" id="KAL2829698.1"/>
    </source>
</evidence>
<dbReference type="EMBL" id="JBFXLS010000015">
    <property type="protein sequence ID" value="KAL2829698.1"/>
    <property type="molecule type" value="Genomic_DNA"/>
</dbReference>
<reference evidence="2 3" key="1">
    <citation type="submission" date="2024-07" db="EMBL/GenBank/DDBJ databases">
        <title>Section-level genome sequencing and comparative genomics of Aspergillus sections Usti and Cavernicolus.</title>
        <authorList>
            <consortium name="Lawrence Berkeley National Laboratory"/>
            <person name="Nybo J.L."/>
            <person name="Vesth T.C."/>
            <person name="Theobald S."/>
            <person name="Frisvad J.C."/>
            <person name="Larsen T.O."/>
            <person name="Kjaerboelling I."/>
            <person name="Rothschild-Mancinelli K."/>
            <person name="Lyhne E.K."/>
            <person name="Kogle M.E."/>
            <person name="Barry K."/>
            <person name="Clum A."/>
            <person name="Na H."/>
            <person name="Ledsgaard L."/>
            <person name="Lin J."/>
            <person name="Lipzen A."/>
            <person name="Kuo A."/>
            <person name="Riley R."/>
            <person name="Mondo S."/>
            <person name="LaButti K."/>
            <person name="Haridas S."/>
            <person name="Pangalinan J."/>
            <person name="Salamov A.A."/>
            <person name="Simmons B.A."/>
            <person name="Magnuson J.K."/>
            <person name="Chen J."/>
            <person name="Drula E."/>
            <person name="Henrissat B."/>
            <person name="Wiebenga A."/>
            <person name="Lubbers R.J."/>
            <person name="Gomes A.C."/>
            <person name="Makela M.R."/>
            <person name="Stajich J."/>
            <person name="Grigoriev I.V."/>
            <person name="Mortensen U.H."/>
            <person name="De vries R.P."/>
            <person name="Baker S.E."/>
            <person name="Andersen M.R."/>
        </authorList>
    </citation>
    <scope>NUCLEOTIDE SEQUENCE [LARGE SCALE GENOMIC DNA]</scope>
    <source>
        <strain evidence="2 3">CBS 600.67</strain>
    </source>
</reference>
<sequence length="216" mass="23362">MDSLDSLEPQGIDLFQPPETQSPPQESIASMPVVSGESQGSCQCSACLMLQVPKVNHVTRGKPYAPVDRIFKVTGDVLYACQNFISCVSCQVNYADLVCVVAVLQQTGTCFEHIANEGLSTSGIRVSVGGYDVPIGNEIKLGKILVMDLVAQANCLLSLLRSRSEKLVQSQPATQDRLMQINMDYLQEAVKSFEHTLRLIADSLDKPGLDVAGEEG</sequence>
<feature type="compositionally biased region" description="Low complexity" evidence="1">
    <location>
        <begin position="16"/>
        <end position="27"/>
    </location>
</feature>
<evidence type="ECO:0000313" key="3">
    <source>
        <dbReference type="Proteomes" id="UP001610335"/>
    </source>
</evidence>
<dbReference type="Proteomes" id="UP001610335">
    <property type="component" value="Unassembled WGS sequence"/>
</dbReference>
<protein>
    <submittedName>
        <fullName evidence="2">Uncharacterized protein</fullName>
    </submittedName>
</protein>